<dbReference type="InterPro" id="IPR029032">
    <property type="entry name" value="AhpD-like"/>
</dbReference>
<proteinExistence type="predicted"/>
<dbReference type="Gene3D" id="1.20.1290.10">
    <property type="entry name" value="AhpD-like"/>
    <property type="match status" value="1"/>
</dbReference>
<evidence type="ECO:0000259" key="1">
    <source>
        <dbReference type="Pfam" id="PF02627"/>
    </source>
</evidence>
<dbReference type="PANTHER" id="PTHR34846:SF5">
    <property type="entry name" value="CARBOXYMUCONOLACTONE DECARBOXYLASE-LIKE DOMAIN-CONTAINING PROTEIN"/>
    <property type="match status" value="1"/>
</dbReference>
<evidence type="ECO:0000313" key="2">
    <source>
        <dbReference type="EMBL" id="MCJ2186287.1"/>
    </source>
</evidence>
<accession>A0ABT0BMK5</accession>
<reference evidence="2 3" key="1">
    <citation type="submission" date="2022-04" db="EMBL/GenBank/DDBJ databases">
        <title>Identification of a novel bacterium isolated from mangrove sediments.</title>
        <authorList>
            <person name="Pan X."/>
        </authorList>
    </citation>
    <scope>NUCLEOTIDE SEQUENCE [LARGE SCALE GENOMIC DNA]</scope>
    <source>
        <strain evidence="2 3">B2638</strain>
    </source>
</reference>
<feature type="domain" description="Carboxymuconolactone decarboxylase-like" evidence="1">
    <location>
        <begin position="37"/>
        <end position="97"/>
    </location>
</feature>
<dbReference type="PANTHER" id="PTHR34846">
    <property type="entry name" value="4-CARBOXYMUCONOLACTONE DECARBOXYLASE FAMILY PROTEIN (AFU_ORTHOLOGUE AFUA_6G11590)"/>
    <property type="match status" value="1"/>
</dbReference>
<dbReference type="RefSeq" id="WP_243918597.1">
    <property type="nucleotide sequence ID" value="NZ_JALHLG010000005.1"/>
</dbReference>
<keyword evidence="3" id="KW-1185">Reference proteome</keyword>
<sequence length="183" mass="20787">MTRIPALDPAAFSEEQKALVGEWTHLEFSRVLINSPRMYGTFVPWLKELIAGTALPARDRQIVCLRMLELCGEVYEKTHHAVISRKCGLNDEEINAFICGEGDALTADDRDVLTACDELYRDQRIGDATWARLSRRYSQEQMMEIVFLAGCYQTMALLTKSFGIQLEPDLESFNALRDYADQA</sequence>
<protein>
    <submittedName>
        <fullName evidence="2">Carboxymuconolactone decarboxylase family protein</fullName>
    </submittedName>
</protein>
<name>A0ABT0BMK5_9SPHN</name>
<dbReference type="EMBL" id="JALHLG010000005">
    <property type="protein sequence ID" value="MCJ2186287.1"/>
    <property type="molecule type" value="Genomic_DNA"/>
</dbReference>
<evidence type="ECO:0000313" key="3">
    <source>
        <dbReference type="Proteomes" id="UP001202281"/>
    </source>
</evidence>
<comment type="caution">
    <text evidence="2">The sequence shown here is derived from an EMBL/GenBank/DDBJ whole genome shotgun (WGS) entry which is preliminary data.</text>
</comment>
<dbReference type="Pfam" id="PF02627">
    <property type="entry name" value="CMD"/>
    <property type="match status" value="1"/>
</dbReference>
<dbReference type="SUPFAM" id="SSF69118">
    <property type="entry name" value="AhpD-like"/>
    <property type="match status" value="1"/>
</dbReference>
<dbReference type="InterPro" id="IPR003779">
    <property type="entry name" value="CMD-like"/>
</dbReference>
<dbReference type="Proteomes" id="UP001202281">
    <property type="component" value="Unassembled WGS sequence"/>
</dbReference>
<gene>
    <name evidence="2" type="ORF">MTR66_05585</name>
</gene>
<organism evidence="2 3">
    <name type="scientific">Novosphingobium beihaiensis</name>
    <dbReference type="NCBI Taxonomy" id="2930389"/>
    <lineage>
        <taxon>Bacteria</taxon>
        <taxon>Pseudomonadati</taxon>
        <taxon>Pseudomonadota</taxon>
        <taxon>Alphaproteobacteria</taxon>
        <taxon>Sphingomonadales</taxon>
        <taxon>Sphingomonadaceae</taxon>
        <taxon>Novosphingobium</taxon>
    </lineage>
</organism>